<protein>
    <submittedName>
        <fullName evidence="1">Uncharacterized protein</fullName>
    </submittedName>
</protein>
<feature type="non-terminal residue" evidence="1">
    <location>
        <position position="1"/>
    </location>
</feature>
<comment type="caution">
    <text evidence="1">The sequence shown here is derived from an EMBL/GenBank/DDBJ whole genome shotgun (WGS) entry which is preliminary data.</text>
</comment>
<organism evidence="1">
    <name type="scientific">marine sediment metagenome</name>
    <dbReference type="NCBI Taxonomy" id="412755"/>
    <lineage>
        <taxon>unclassified sequences</taxon>
        <taxon>metagenomes</taxon>
        <taxon>ecological metagenomes</taxon>
    </lineage>
</organism>
<dbReference type="EMBL" id="BARU01046900">
    <property type="protein sequence ID" value="GAH94573.1"/>
    <property type="molecule type" value="Genomic_DNA"/>
</dbReference>
<sequence length="30" mass="3692">YARQKYPNELDEDLITMIEDLIERGRRKPE</sequence>
<reference evidence="1" key="1">
    <citation type="journal article" date="2014" name="Front. Microbiol.">
        <title>High frequency of phylogenetically diverse reductive dehalogenase-homologous genes in deep subseafloor sedimentary metagenomes.</title>
        <authorList>
            <person name="Kawai M."/>
            <person name="Futagami T."/>
            <person name="Toyoda A."/>
            <person name="Takaki Y."/>
            <person name="Nishi S."/>
            <person name="Hori S."/>
            <person name="Arai W."/>
            <person name="Tsubouchi T."/>
            <person name="Morono Y."/>
            <person name="Uchiyama I."/>
            <person name="Ito T."/>
            <person name="Fujiyama A."/>
            <person name="Inagaki F."/>
            <person name="Takami H."/>
        </authorList>
    </citation>
    <scope>NUCLEOTIDE SEQUENCE</scope>
    <source>
        <strain evidence="1">Expedition CK06-06</strain>
    </source>
</reference>
<dbReference type="AlphaFoldDB" id="X1LKD0"/>
<evidence type="ECO:0000313" key="1">
    <source>
        <dbReference type="EMBL" id="GAH94573.1"/>
    </source>
</evidence>
<gene>
    <name evidence="1" type="ORF">S03H2_70532</name>
</gene>
<name>X1LKD0_9ZZZZ</name>
<proteinExistence type="predicted"/>
<accession>X1LKD0</accession>